<reference evidence="2 3" key="1">
    <citation type="submission" date="2017-02" db="EMBL/GenBank/DDBJ databases">
        <title>Genome sequence of Clostridium beijerinckii Br21.</title>
        <authorList>
            <person name="Fonseca B.C."/>
            <person name="Guazzaroni M.E."/>
            <person name="Riano-Pachon D.M."/>
            <person name="Reginatto V."/>
        </authorList>
    </citation>
    <scope>NUCLEOTIDE SEQUENCE [LARGE SCALE GENOMIC DNA]</scope>
    <source>
        <strain evidence="2 3">Br21</strain>
    </source>
</reference>
<protein>
    <recommendedName>
        <fullName evidence="4">HNH endonuclease</fullName>
    </recommendedName>
</protein>
<keyword evidence="1" id="KW-0472">Membrane</keyword>
<gene>
    <name evidence="2" type="ORF">CBEIBR21_13375</name>
</gene>
<evidence type="ECO:0000313" key="2">
    <source>
        <dbReference type="EMBL" id="OOP72805.1"/>
    </source>
</evidence>
<evidence type="ECO:0008006" key="4">
    <source>
        <dbReference type="Google" id="ProtNLM"/>
    </source>
</evidence>
<evidence type="ECO:0000313" key="3">
    <source>
        <dbReference type="Proteomes" id="UP000190959"/>
    </source>
</evidence>
<dbReference type="Proteomes" id="UP000190959">
    <property type="component" value="Unassembled WGS sequence"/>
</dbReference>
<organism evidence="2 3">
    <name type="scientific">Clostridium beijerinckii</name>
    <name type="common">Clostridium MP</name>
    <dbReference type="NCBI Taxonomy" id="1520"/>
    <lineage>
        <taxon>Bacteria</taxon>
        <taxon>Bacillati</taxon>
        <taxon>Bacillota</taxon>
        <taxon>Clostridia</taxon>
        <taxon>Eubacteriales</taxon>
        <taxon>Clostridiaceae</taxon>
        <taxon>Clostridium</taxon>
    </lineage>
</organism>
<dbReference type="EMBL" id="MWMH01000004">
    <property type="protein sequence ID" value="OOP72805.1"/>
    <property type="molecule type" value="Genomic_DNA"/>
</dbReference>
<dbReference type="RefSeq" id="WP_078115896.1">
    <property type="nucleotide sequence ID" value="NZ_MWMH01000004.1"/>
</dbReference>
<keyword evidence="1" id="KW-0812">Transmembrane</keyword>
<evidence type="ECO:0000256" key="1">
    <source>
        <dbReference type="SAM" id="Phobius"/>
    </source>
</evidence>
<feature type="transmembrane region" description="Helical" evidence="1">
    <location>
        <begin position="195"/>
        <end position="218"/>
    </location>
</feature>
<keyword evidence="1" id="KW-1133">Transmembrane helix</keyword>
<comment type="caution">
    <text evidence="2">The sequence shown here is derived from an EMBL/GenBank/DDBJ whole genome shotgun (WGS) entry which is preliminary data.</text>
</comment>
<accession>A0A1S9N5U4</accession>
<proteinExistence type="predicted"/>
<name>A0A1S9N5U4_CLOBE</name>
<sequence length="275" mass="32856">MGKGNNIGMCALCKDKDVKLLDSHIIPKLVYRRLKSYKNSRFRNYYDINDIFQDGEKKPMLCSSCEKFFNKFETEFANEFLDKYSVNSIKNKKSADKFDDFIYSLNWRIIYDDLYVFKSFTEIDKNERQYFYDIELKLADYLNRKKNSNYDVDKPKDLKNYIFYIEDLGLDFKIIEAFKSSTFGYCFNADYKSKYVVMTYFLGIIFVTSYDVNSIILTEGIMENIKRKFITGKIDNIIKEELIWQYNKMISHKPINDAILNSGLKEKLENRYHNK</sequence>
<dbReference type="AlphaFoldDB" id="A0A1S9N5U4"/>